<protein>
    <recommendedName>
        <fullName evidence="2">Transglutaminase-like domain-containing protein</fullName>
    </recommendedName>
</protein>
<sequence>MKQLLFLFIFFSLSVFSQNFSDIETKVNSYPKLISAEQLAQRIAKDFSTKENQVKTTFYWLTQNIRYDLESYYNPKNKRIGFRYRNEEERKQKLQAIKDNIVKETLQTRKAVCEGYAQSLAKICNLLDIENDVIKGYIRNSSRDINKPSRSTNHAWNAVKLNGKWIYIDPTWSAGAVMNGRWQRKFNPYYYDIPLKNYFKTHYPEDNLWQLRVERLEIEDYFNQPIYSSSFLNSTVELVKPLKGILTSKNNTIEIQLKNLKSTDRVMCGFLGSQYAQKPTITKSGTITTVRISPPPRAKELFLIINREVVLEFLIE</sequence>
<dbReference type="InterPro" id="IPR052557">
    <property type="entry name" value="CAP/Cytokinesis_protein"/>
</dbReference>
<dbReference type="OrthoDB" id="9788327at2"/>
<name>A0A1Y2PDG9_9FLAO</name>
<keyword evidence="4" id="KW-1185">Reference proteome</keyword>
<organism evidence="3 4">
    <name type="scientific">Tenacibaculum holothuriorum</name>
    <dbReference type="NCBI Taxonomy" id="1635173"/>
    <lineage>
        <taxon>Bacteria</taxon>
        <taxon>Pseudomonadati</taxon>
        <taxon>Bacteroidota</taxon>
        <taxon>Flavobacteriia</taxon>
        <taxon>Flavobacteriales</taxon>
        <taxon>Flavobacteriaceae</taxon>
        <taxon>Tenacibaculum</taxon>
    </lineage>
</organism>
<dbReference type="Proteomes" id="UP000194221">
    <property type="component" value="Unassembled WGS sequence"/>
</dbReference>
<dbReference type="STRING" id="1635173.WH52_07105"/>
<dbReference type="InterPro" id="IPR038765">
    <property type="entry name" value="Papain-like_cys_pep_sf"/>
</dbReference>
<feature type="signal peptide" evidence="1">
    <location>
        <begin position="1"/>
        <end position="17"/>
    </location>
</feature>
<dbReference type="RefSeq" id="WP_086030238.1">
    <property type="nucleotide sequence ID" value="NZ_LAPZ01000003.1"/>
</dbReference>
<dbReference type="InterPro" id="IPR002931">
    <property type="entry name" value="Transglutaminase-like"/>
</dbReference>
<accession>A0A1Y2PDG9</accession>
<gene>
    <name evidence="3" type="ORF">WH52_07105</name>
</gene>
<evidence type="ECO:0000313" key="4">
    <source>
        <dbReference type="Proteomes" id="UP000194221"/>
    </source>
</evidence>
<dbReference type="PANTHER" id="PTHR46333:SF2">
    <property type="entry name" value="CYTOKINESIS PROTEIN 3"/>
    <property type="match status" value="1"/>
</dbReference>
<proteinExistence type="predicted"/>
<evidence type="ECO:0000259" key="2">
    <source>
        <dbReference type="SMART" id="SM00460"/>
    </source>
</evidence>
<dbReference type="EMBL" id="LAPZ01000003">
    <property type="protein sequence ID" value="OSY88512.1"/>
    <property type="molecule type" value="Genomic_DNA"/>
</dbReference>
<feature type="chain" id="PRO_5012508467" description="Transglutaminase-like domain-containing protein" evidence="1">
    <location>
        <begin position="18"/>
        <end position="316"/>
    </location>
</feature>
<dbReference type="GO" id="GO:0005737">
    <property type="term" value="C:cytoplasm"/>
    <property type="evidence" value="ECO:0007669"/>
    <property type="project" value="TreeGrafter"/>
</dbReference>
<dbReference type="SUPFAM" id="SSF54001">
    <property type="entry name" value="Cysteine proteinases"/>
    <property type="match status" value="1"/>
</dbReference>
<reference evidence="3 4" key="1">
    <citation type="submission" date="2015-03" db="EMBL/GenBank/DDBJ databases">
        <title>Genome sequence of Tenacibaculum sp. S2-2, isolated from intestinal microbiota of sea cucumber, Apostichopus japonicas.</title>
        <authorList>
            <person name="Shao Z."/>
            <person name="Wang L."/>
            <person name="Li X."/>
        </authorList>
    </citation>
    <scope>NUCLEOTIDE SEQUENCE [LARGE SCALE GENOMIC DNA]</scope>
    <source>
        <strain evidence="3 4">S2-2</strain>
    </source>
</reference>
<dbReference type="Gene3D" id="3.10.620.30">
    <property type="match status" value="1"/>
</dbReference>
<evidence type="ECO:0000256" key="1">
    <source>
        <dbReference type="SAM" id="SignalP"/>
    </source>
</evidence>
<dbReference type="AlphaFoldDB" id="A0A1Y2PDG9"/>
<feature type="domain" description="Transglutaminase-like" evidence="2">
    <location>
        <begin position="105"/>
        <end position="172"/>
    </location>
</feature>
<keyword evidence="1" id="KW-0732">Signal</keyword>
<dbReference type="InParanoid" id="A0A1Y2PDG9"/>
<evidence type="ECO:0000313" key="3">
    <source>
        <dbReference type="EMBL" id="OSY88512.1"/>
    </source>
</evidence>
<dbReference type="Pfam" id="PF01841">
    <property type="entry name" value="Transglut_core"/>
    <property type="match status" value="1"/>
</dbReference>
<dbReference type="SMART" id="SM00460">
    <property type="entry name" value="TGc"/>
    <property type="match status" value="1"/>
</dbReference>
<dbReference type="PANTHER" id="PTHR46333">
    <property type="entry name" value="CYTOKINESIS PROTEIN 3"/>
    <property type="match status" value="1"/>
</dbReference>
<comment type="caution">
    <text evidence="3">The sequence shown here is derived from an EMBL/GenBank/DDBJ whole genome shotgun (WGS) entry which is preliminary data.</text>
</comment>